<keyword evidence="2" id="KW-1003">Cell membrane</keyword>
<dbReference type="Proteomes" id="UP001302120">
    <property type="component" value="Unassembled WGS sequence"/>
</dbReference>
<evidence type="ECO:0000256" key="5">
    <source>
        <dbReference type="ARBA" id="ARBA00023136"/>
    </source>
</evidence>
<evidence type="ECO:0000256" key="3">
    <source>
        <dbReference type="ARBA" id="ARBA00022692"/>
    </source>
</evidence>
<protein>
    <submittedName>
        <fullName evidence="8">PspC domain-containing protein</fullName>
    </submittedName>
</protein>
<comment type="subcellular location">
    <subcellularLocation>
        <location evidence="1">Cell membrane</location>
        <topology evidence="1">Single-pass membrane protein</topology>
    </subcellularLocation>
</comment>
<dbReference type="Pfam" id="PF04024">
    <property type="entry name" value="PspC"/>
    <property type="match status" value="1"/>
</dbReference>
<gene>
    <name evidence="8" type="ORF">VB620_02435</name>
</gene>
<dbReference type="RefSeq" id="WP_323194533.1">
    <property type="nucleotide sequence ID" value="NZ_JAYGHG010000002.1"/>
</dbReference>
<feature type="transmembrane region" description="Helical" evidence="6">
    <location>
        <begin position="28"/>
        <end position="50"/>
    </location>
</feature>
<dbReference type="PANTHER" id="PTHR33885:SF3">
    <property type="entry name" value="PHAGE SHOCK PROTEIN C"/>
    <property type="match status" value="1"/>
</dbReference>
<organism evidence="8 9">
    <name type="scientific">Nodularia harveyana UHCC-0300</name>
    <dbReference type="NCBI Taxonomy" id="2974287"/>
    <lineage>
        <taxon>Bacteria</taxon>
        <taxon>Bacillati</taxon>
        <taxon>Cyanobacteriota</taxon>
        <taxon>Cyanophyceae</taxon>
        <taxon>Nostocales</taxon>
        <taxon>Nodulariaceae</taxon>
        <taxon>Nodularia</taxon>
    </lineage>
</organism>
<dbReference type="EMBL" id="JAYGHG010000002">
    <property type="protein sequence ID" value="MEA5580194.1"/>
    <property type="molecule type" value="Genomic_DNA"/>
</dbReference>
<feature type="transmembrane region" description="Helical" evidence="6">
    <location>
        <begin position="158"/>
        <end position="182"/>
    </location>
</feature>
<dbReference type="PANTHER" id="PTHR33885">
    <property type="entry name" value="PHAGE SHOCK PROTEIN C"/>
    <property type="match status" value="1"/>
</dbReference>
<feature type="transmembrane region" description="Helical" evidence="6">
    <location>
        <begin position="85"/>
        <end position="110"/>
    </location>
</feature>
<evidence type="ECO:0000256" key="1">
    <source>
        <dbReference type="ARBA" id="ARBA00004162"/>
    </source>
</evidence>
<evidence type="ECO:0000256" key="6">
    <source>
        <dbReference type="SAM" id="Phobius"/>
    </source>
</evidence>
<proteinExistence type="predicted"/>
<evidence type="ECO:0000256" key="2">
    <source>
        <dbReference type="ARBA" id="ARBA00022475"/>
    </source>
</evidence>
<reference evidence="8 9" key="1">
    <citation type="submission" date="2023-12" db="EMBL/GenBank/DDBJ databases">
        <title>Baltic Sea Cyanobacteria.</title>
        <authorList>
            <person name="Delbaje E."/>
            <person name="Fewer D.P."/>
            <person name="Shishido T.K."/>
        </authorList>
    </citation>
    <scope>NUCLEOTIDE SEQUENCE [LARGE SCALE GENOMIC DNA]</scope>
    <source>
        <strain evidence="8 9">UHCC-0300</strain>
    </source>
</reference>
<comment type="caution">
    <text evidence="8">The sequence shown here is derived from an EMBL/GenBank/DDBJ whole genome shotgun (WGS) entry which is preliminary data.</text>
</comment>
<evidence type="ECO:0000313" key="8">
    <source>
        <dbReference type="EMBL" id="MEA5580194.1"/>
    </source>
</evidence>
<accession>A0ABU5UAK6</accession>
<keyword evidence="4 6" id="KW-1133">Transmembrane helix</keyword>
<feature type="domain" description="Phage shock protein PspC N-terminal" evidence="7">
    <location>
        <begin position="129"/>
        <end position="183"/>
    </location>
</feature>
<keyword evidence="3 6" id="KW-0812">Transmembrane</keyword>
<dbReference type="InterPro" id="IPR052027">
    <property type="entry name" value="PspC"/>
</dbReference>
<sequence length="195" mass="21232">MIYSSLILTLLFIGPALAAIAHRRSLSIGGHLLLFGICIFYGVFPLLVAWGGLHLTERFGCEAEAIIFNCPAPSWHGDLVTGMVFAHWIAIATIPSAIFGSIGLVSSLILKFNSSSKKVTISKNPTAAFYRSRRHKVIAGVCSAIARQRKLPIQGVRIVTVILAIILPGLILLLYLFLWLAFPLDMPIKSHLVAD</sequence>
<keyword evidence="9" id="KW-1185">Reference proteome</keyword>
<dbReference type="InterPro" id="IPR007168">
    <property type="entry name" value="Phageshock_PspC_N"/>
</dbReference>
<evidence type="ECO:0000313" key="9">
    <source>
        <dbReference type="Proteomes" id="UP001302120"/>
    </source>
</evidence>
<keyword evidence="5 6" id="KW-0472">Membrane</keyword>
<evidence type="ECO:0000259" key="7">
    <source>
        <dbReference type="Pfam" id="PF04024"/>
    </source>
</evidence>
<name>A0ABU5UAK6_9CYAN</name>
<evidence type="ECO:0000256" key="4">
    <source>
        <dbReference type="ARBA" id="ARBA00022989"/>
    </source>
</evidence>